<comment type="caution">
    <text evidence="2">The sequence shown here is derived from an EMBL/GenBank/DDBJ whole genome shotgun (WGS) entry which is preliminary data.</text>
</comment>
<dbReference type="PANTHER" id="PTHR33990:SF1">
    <property type="entry name" value="PROTEIN YJDN"/>
    <property type="match status" value="1"/>
</dbReference>
<dbReference type="Gene3D" id="3.10.180.10">
    <property type="entry name" value="2,3-Dihydroxybiphenyl 1,2-Dioxygenase, domain 1"/>
    <property type="match status" value="1"/>
</dbReference>
<evidence type="ECO:0000259" key="1">
    <source>
        <dbReference type="Pfam" id="PF00903"/>
    </source>
</evidence>
<dbReference type="SUPFAM" id="SSF54593">
    <property type="entry name" value="Glyoxalase/Bleomycin resistance protein/Dihydroxybiphenyl dioxygenase"/>
    <property type="match status" value="1"/>
</dbReference>
<dbReference type="Pfam" id="PF00903">
    <property type="entry name" value="Glyoxalase"/>
    <property type="match status" value="1"/>
</dbReference>
<accession>A0A6L3SXT7</accession>
<name>A0A6L3SXT7_9HYPH</name>
<organism evidence="2 3">
    <name type="scientific">Methylobacterium soli</name>
    <dbReference type="NCBI Taxonomy" id="553447"/>
    <lineage>
        <taxon>Bacteria</taxon>
        <taxon>Pseudomonadati</taxon>
        <taxon>Pseudomonadota</taxon>
        <taxon>Alphaproteobacteria</taxon>
        <taxon>Hyphomicrobiales</taxon>
        <taxon>Methylobacteriaceae</taxon>
        <taxon>Methylobacterium</taxon>
    </lineage>
</organism>
<dbReference type="InterPro" id="IPR028973">
    <property type="entry name" value="PhnB-like"/>
</dbReference>
<dbReference type="InterPro" id="IPR004360">
    <property type="entry name" value="Glyas_Fos-R_dOase_dom"/>
</dbReference>
<gene>
    <name evidence="2" type="ORF">F6X53_13820</name>
</gene>
<proteinExistence type="predicted"/>
<sequence length="143" mass="15226">MQLNQYLFLSGQCEEAFRAYQRILGGEITLMLPHAGTPAASHVPPEWHDKIMHACLELGDRKLMGSDAPPGRSKPMGGFCVQVAAGSAAEAERVFAALAEGGEVTMALQQTFWSARFGMLVDRFGVPWMIDGGSSQEAAGAGA</sequence>
<reference evidence="2 3" key="1">
    <citation type="submission" date="2019-09" db="EMBL/GenBank/DDBJ databases">
        <title>YIM 48816 draft genome.</title>
        <authorList>
            <person name="Jiang L."/>
        </authorList>
    </citation>
    <scope>NUCLEOTIDE SEQUENCE [LARGE SCALE GENOMIC DNA]</scope>
    <source>
        <strain evidence="2 3">YIM 48816</strain>
    </source>
</reference>
<protein>
    <submittedName>
        <fullName evidence="2">VOC family protein</fullName>
    </submittedName>
</protein>
<evidence type="ECO:0000313" key="3">
    <source>
        <dbReference type="Proteomes" id="UP000474159"/>
    </source>
</evidence>
<feature type="domain" description="Glyoxalase/fosfomycin resistance/dioxygenase" evidence="1">
    <location>
        <begin position="3"/>
        <end position="130"/>
    </location>
</feature>
<dbReference type="OrthoDB" id="9795306at2"/>
<dbReference type="Proteomes" id="UP000474159">
    <property type="component" value="Unassembled WGS sequence"/>
</dbReference>
<evidence type="ECO:0000313" key="2">
    <source>
        <dbReference type="EMBL" id="KAB1078756.1"/>
    </source>
</evidence>
<dbReference type="PANTHER" id="PTHR33990">
    <property type="entry name" value="PROTEIN YJDN-RELATED"/>
    <property type="match status" value="1"/>
</dbReference>
<keyword evidence="3" id="KW-1185">Reference proteome</keyword>
<dbReference type="CDD" id="cd06588">
    <property type="entry name" value="PhnB_like"/>
    <property type="match status" value="1"/>
</dbReference>
<dbReference type="AlphaFoldDB" id="A0A6L3SXT7"/>
<dbReference type="InterPro" id="IPR029068">
    <property type="entry name" value="Glyas_Bleomycin-R_OHBP_Dase"/>
</dbReference>
<dbReference type="EMBL" id="VZZK01000012">
    <property type="protein sequence ID" value="KAB1078756.1"/>
    <property type="molecule type" value="Genomic_DNA"/>
</dbReference>
<dbReference type="RefSeq" id="WP_151000684.1">
    <property type="nucleotide sequence ID" value="NZ_BPQY01000749.1"/>
</dbReference>